<evidence type="ECO:0000313" key="1">
    <source>
        <dbReference type="EMBL" id="AUW42610.1"/>
    </source>
</evidence>
<dbReference type="AlphaFoldDB" id="A0A2K9Z337"/>
<evidence type="ECO:0000313" key="2">
    <source>
        <dbReference type="Proteomes" id="UP000238523"/>
    </source>
</evidence>
<gene>
    <name evidence="1" type="ORF">CUJ84_Chr002249</name>
</gene>
<sequence>MAVRIKRVYEAPATADGERILVDRIWPRGLSRKDASLDRWMKDVAPSTELRKWFDHRVDRWEEFQDRYQKELSCNSALGELRGLVSSQDVTLLYAARDHDHNHAIILMRKVEAAADGA</sequence>
<dbReference type="InterPro" id="IPR052552">
    <property type="entry name" value="YeaO-like"/>
</dbReference>
<protein>
    <recommendedName>
        <fullName evidence="3">DUF488 domain-containing protein</fullName>
    </recommendedName>
</protein>
<name>A0A2K9Z337_RHILE</name>
<dbReference type="PANTHER" id="PTHR36849">
    <property type="entry name" value="CYTOPLASMIC PROTEIN-RELATED"/>
    <property type="match status" value="1"/>
</dbReference>
<dbReference type="RefSeq" id="WP_105006155.1">
    <property type="nucleotide sequence ID" value="NZ_CP025012.1"/>
</dbReference>
<evidence type="ECO:0008006" key="3">
    <source>
        <dbReference type="Google" id="ProtNLM"/>
    </source>
</evidence>
<organism evidence="1 2">
    <name type="scientific">Rhizobium leguminosarum</name>
    <dbReference type="NCBI Taxonomy" id="384"/>
    <lineage>
        <taxon>Bacteria</taxon>
        <taxon>Pseudomonadati</taxon>
        <taxon>Pseudomonadota</taxon>
        <taxon>Alphaproteobacteria</taxon>
        <taxon>Hyphomicrobiales</taxon>
        <taxon>Rhizobiaceae</taxon>
        <taxon>Rhizobium/Agrobacterium group</taxon>
        <taxon>Rhizobium</taxon>
    </lineage>
</organism>
<reference evidence="1 2" key="1">
    <citation type="submission" date="2017-11" db="EMBL/GenBank/DDBJ databases">
        <title>Complete genome of Rhizobium leguminosarum Norway, an ineffective micro-symbiont.</title>
        <authorList>
            <person name="Hoffrichter A."/>
            <person name="Liang J."/>
            <person name="Brachmann A."/>
            <person name="Marin M."/>
        </authorList>
    </citation>
    <scope>NUCLEOTIDE SEQUENCE [LARGE SCALE GENOMIC DNA]</scope>
    <source>
        <strain evidence="1 2">Norway</strain>
    </source>
</reference>
<dbReference type="EMBL" id="CP025012">
    <property type="protein sequence ID" value="AUW42610.1"/>
    <property type="molecule type" value="Genomic_DNA"/>
</dbReference>
<dbReference type="Proteomes" id="UP000238523">
    <property type="component" value="Chromosome"/>
</dbReference>
<dbReference type="PANTHER" id="PTHR36849:SF1">
    <property type="entry name" value="CYTOPLASMIC PROTEIN"/>
    <property type="match status" value="1"/>
</dbReference>
<proteinExistence type="predicted"/>
<accession>A0A2K9Z337</accession>
<dbReference type="Pfam" id="PF22752">
    <property type="entry name" value="DUF488-N3i"/>
    <property type="match status" value="1"/>
</dbReference>